<comment type="similarity">
    <text evidence="1 4">Belongs to the glycerate kinase type-1 family.</text>
</comment>
<proteinExistence type="inferred from homology"/>
<reference evidence="5 6" key="1">
    <citation type="submission" date="2019-06" db="EMBL/GenBank/DDBJ databases">
        <title>Sequencing the genomes of 1000 actinobacteria strains.</title>
        <authorList>
            <person name="Klenk H.-P."/>
        </authorList>
    </citation>
    <scope>NUCLEOTIDE SEQUENCE [LARGE SCALE GENOMIC DNA]</scope>
    <source>
        <strain evidence="5 6">DSM 41649</strain>
    </source>
</reference>
<dbReference type="NCBIfam" id="TIGR00045">
    <property type="entry name" value="glycerate kinase"/>
    <property type="match status" value="1"/>
</dbReference>
<dbReference type="RefSeq" id="WP_145786617.1">
    <property type="nucleotide sequence ID" value="NZ_BAAABR010000046.1"/>
</dbReference>
<protein>
    <submittedName>
        <fullName evidence="5">Glycerate kinase</fullName>
    </submittedName>
</protein>
<organism evidence="5 6">
    <name type="scientific">Kitasatospora atroaurantiaca</name>
    <dbReference type="NCBI Taxonomy" id="285545"/>
    <lineage>
        <taxon>Bacteria</taxon>
        <taxon>Bacillati</taxon>
        <taxon>Actinomycetota</taxon>
        <taxon>Actinomycetes</taxon>
        <taxon>Kitasatosporales</taxon>
        <taxon>Streptomycetaceae</taxon>
        <taxon>Kitasatospora</taxon>
    </lineage>
</organism>
<dbReference type="InterPro" id="IPR036129">
    <property type="entry name" value="Glycerate_kinase_sf"/>
</dbReference>
<dbReference type="PIRSF" id="PIRSF006078">
    <property type="entry name" value="GlxK"/>
    <property type="match status" value="1"/>
</dbReference>
<evidence type="ECO:0000313" key="5">
    <source>
        <dbReference type="EMBL" id="TWE15253.1"/>
    </source>
</evidence>
<dbReference type="PANTHER" id="PTHR21599">
    <property type="entry name" value="GLYCERATE KINASE"/>
    <property type="match status" value="1"/>
</dbReference>
<keyword evidence="6" id="KW-1185">Reference proteome</keyword>
<evidence type="ECO:0000313" key="6">
    <source>
        <dbReference type="Proteomes" id="UP000318416"/>
    </source>
</evidence>
<evidence type="ECO:0000256" key="4">
    <source>
        <dbReference type="PIRNR" id="PIRNR006078"/>
    </source>
</evidence>
<name>A0A561EI55_9ACTN</name>
<dbReference type="PANTHER" id="PTHR21599:SF0">
    <property type="entry name" value="GLYCERATE KINASE"/>
    <property type="match status" value="1"/>
</dbReference>
<dbReference type="InterPro" id="IPR018193">
    <property type="entry name" value="Glyc_kinase_flavodox-like_fold"/>
</dbReference>
<dbReference type="EMBL" id="VIVR01000001">
    <property type="protein sequence ID" value="TWE15253.1"/>
    <property type="molecule type" value="Genomic_DNA"/>
</dbReference>
<dbReference type="Gene3D" id="3.40.50.10350">
    <property type="entry name" value="Glycerate kinase, domain 1"/>
    <property type="match status" value="1"/>
</dbReference>
<gene>
    <name evidence="5" type="ORF">FB465_0136</name>
</gene>
<dbReference type="InterPro" id="IPR004381">
    <property type="entry name" value="Glycerate_kinase"/>
</dbReference>
<keyword evidence="3 4" id="KW-0418">Kinase</keyword>
<dbReference type="Pfam" id="PF02595">
    <property type="entry name" value="Gly_kinase"/>
    <property type="match status" value="1"/>
</dbReference>
<keyword evidence="2 4" id="KW-0808">Transferase</keyword>
<dbReference type="InterPro" id="IPR018197">
    <property type="entry name" value="Glycerate_kinase_RE-like"/>
</dbReference>
<evidence type="ECO:0000256" key="1">
    <source>
        <dbReference type="ARBA" id="ARBA00006284"/>
    </source>
</evidence>
<dbReference type="AlphaFoldDB" id="A0A561EI55"/>
<evidence type="ECO:0000256" key="2">
    <source>
        <dbReference type="ARBA" id="ARBA00022679"/>
    </source>
</evidence>
<dbReference type="SUPFAM" id="SSF110738">
    <property type="entry name" value="Glycerate kinase I"/>
    <property type="match status" value="1"/>
</dbReference>
<dbReference type="GO" id="GO:0008887">
    <property type="term" value="F:glycerate kinase activity"/>
    <property type="evidence" value="ECO:0007669"/>
    <property type="project" value="UniProtKB-UniRule"/>
</dbReference>
<sequence length="365" mass="36042">MRVVIAPDSFKGTVTAADAARALAEGWLSIRPDDHLTIRPMADGGEGTLAAVAAAHPGTSLHRVGGCTGPDGRAVDGEYALLPDGTAVVELATASGLPLMTHPAPLTATTRGTGELIAAALDRGATRLLIGLGGSASTDGGTGLLQALGLRLLDTDGLPLPDGGGALTRARRIDRSHLRPAPPGGVQLLTDVTNPLLGPDGAAAVYGPQKGAGPEEIARLEAGLTRLSELVGGAPDQPGAGAAGGTAYGLAAVWGAVITAGAAAVADLLRLDEAVASADLVITGEGRFDATSLRGKAVGEVLARAGRAGVPSKVVAGDSSDGSALTLTALAGSSHAARTEAAHWLRQAGARLATAAQESACEARP</sequence>
<dbReference type="GO" id="GO:0031388">
    <property type="term" value="P:organic acid phosphorylation"/>
    <property type="evidence" value="ECO:0007669"/>
    <property type="project" value="UniProtKB-UniRule"/>
</dbReference>
<dbReference type="Gene3D" id="3.90.1510.10">
    <property type="entry name" value="Glycerate kinase, domain 2"/>
    <property type="match status" value="1"/>
</dbReference>
<comment type="caution">
    <text evidence="5">The sequence shown here is derived from an EMBL/GenBank/DDBJ whole genome shotgun (WGS) entry which is preliminary data.</text>
</comment>
<dbReference type="Proteomes" id="UP000318416">
    <property type="component" value="Unassembled WGS sequence"/>
</dbReference>
<accession>A0A561EI55</accession>
<dbReference type="OrthoDB" id="9774290at2"/>
<evidence type="ECO:0000256" key="3">
    <source>
        <dbReference type="ARBA" id="ARBA00022777"/>
    </source>
</evidence>